<feature type="domain" description="Mandelate racemase/muconate lactonizing enzyme C-terminal" evidence="4">
    <location>
        <begin position="154"/>
        <end position="250"/>
    </location>
</feature>
<keyword evidence="3" id="KW-0460">Magnesium</keyword>
<organism evidence="5 6">
    <name type="scientific">Jiangella asiatica</name>
    <dbReference type="NCBI Taxonomy" id="2530372"/>
    <lineage>
        <taxon>Bacteria</taxon>
        <taxon>Bacillati</taxon>
        <taxon>Actinomycetota</taxon>
        <taxon>Actinomycetes</taxon>
        <taxon>Jiangellales</taxon>
        <taxon>Jiangellaceae</taxon>
        <taxon>Jiangella</taxon>
    </lineage>
</organism>
<dbReference type="InterPro" id="IPR013341">
    <property type="entry name" value="Mandelate_racemase_N_dom"/>
</dbReference>
<evidence type="ECO:0000259" key="4">
    <source>
        <dbReference type="SMART" id="SM00922"/>
    </source>
</evidence>
<dbReference type="PANTHER" id="PTHR13794:SF58">
    <property type="entry name" value="MITOCHONDRIAL ENOLASE SUPERFAMILY MEMBER 1"/>
    <property type="match status" value="1"/>
</dbReference>
<reference evidence="5 6" key="1">
    <citation type="submission" date="2019-03" db="EMBL/GenBank/DDBJ databases">
        <title>Draft genome sequences of novel Actinobacteria.</title>
        <authorList>
            <person name="Sahin N."/>
            <person name="Ay H."/>
            <person name="Saygin H."/>
        </authorList>
    </citation>
    <scope>NUCLEOTIDE SEQUENCE [LARGE SCALE GENOMIC DNA]</scope>
    <source>
        <strain evidence="5 6">5K138</strain>
    </source>
</reference>
<dbReference type="GO" id="GO:0009063">
    <property type="term" value="P:amino acid catabolic process"/>
    <property type="evidence" value="ECO:0007669"/>
    <property type="project" value="InterPro"/>
</dbReference>
<dbReference type="SFLD" id="SFLDG00179">
    <property type="entry name" value="mandelate_racemase"/>
    <property type="match status" value="1"/>
</dbReference>
<dbReference type="Gene3D" id="3.30.390.10">
    <property type="entry name" value="Enolase-like, N-terminal domain"/>
    <property type="match status" value="1"/>
</dbReference>
<protein>
    <submittedName>
        <fullName evidence="5">Mandelate racemase/muconate lactonizing enzyme family protein</fullName>
    </submittedName>
</protein>
<dbReference type="SUPFAM" id="SSF51604">
    <property type="entry name" value="Enolase C-terminal domain-like"/>
    <property type="match status" value="1"/>
</dbReference>
<dbReference type="SFLD" id="SFLDS00001">
    <property type="entry name" value="Enolase"/>
    <property type="match status" value="1"/>
</dbReference>
<accession>A0A4R5D8Q4</accession>
<dbReference type="GO" id="GO:0016836">
    <property type="term" value="F:hydro-lyase activity"/>
    <property type="evidence" value="ECO:0007669"/>
    <property type="project" value="TreeGrafter"/>
</dbReference>
<dbReference type="InterPro" id="IPR013342">
    <property type="entry name" value="Mandelate_racemase_C"/>
</dbReference>
<evidence type="ECO:0000313" key="6">
    <source>
        <dbReference type="Proteomes" id="UP000294739"/>
    </source>
</evidence>
<dbReference type="Pfam" id="PF13378">
    <property type="entry name" value="MR_MLE_C"/>
    <property type="match status" value="1"/>
</dbReference>
<name>A0A4R5D8Q4_9ACTN</name>
<dbReference type="AlphaFoldDB" id="A0A4R5D8Q4"/>
<dbReference type="InterPro" id="IPR029017">
    <property type="entry name" value="Enolase-like_N"/>
</dbReference>
<dbReference type="InterPro" id="IPR029065">
    <property type="entry name" value="Enolase_C-like"/>
</dbReference>
<dbReference type="GO" id="GO:0016052">
    <property type="term" value="P:carbohydrate catabolic process"/>
    <property type="evidence" value="ECO:0007669"/>
    <property type="project" value="TreeGrafter"/>
</dbReference>
<comment type="cofactor">
    <cofactor evidence="1">
        <name>Mg(2+)</name>
        <dbReference type="ChEBI" id="CHEBI:18420"/>
    </cofactor>
</comment>
<sequence>MSAGAVLPIERLRVTILSAPITGAVAMAFGQLTDRRVCLVEVEAGGVTGLGESWINYPSWAHAERLSTYRDGVAPLILGADATDPATVQRHLAARLLPIGRQAGAAGPIWQAISGVDIALWDLAGKIAGEPVHRLLGGTATAARVPAYASGIGPTDVEALCDAALAGGYLAVKTKLGFGTARDERTLSVTRARVGDEVELFADANQAWDVATAIEAMPMLAAHGVRWIEEPLSGDRVDDLQKLAADSALPLATGENIYGLAAFEACMDSSAVALIQPDLAKSGGFTVGRAVAEYAAGSGLRVAPHCYSSAVGVAASAHLAAAYDHVDWVEADVRPNPLRTDLLTAPLGWAGGALDVSDAPGLGIELDSDAVARYRIHEEERTIHDR</sequence>
<dbReference type="Proteomes" id="UP000294739">
    <property type="component" value="Unassembled WGS sequence"/>
</dbReference>
<gene>
    <name evidence="5" type="ORF">E1269_12940</name>
</gene>
<dbReference type="Pfam" id="PF02746">
    <property type="entry name" value="MR_MLE_N"/>
    <property type="match status" value="1"/>
</dbReference>
<dbReference type="OrthoDB" id="9796450at2"/>
<keyword evidence="2" id="KW-0479">Metal-binding</keyword>
<evidence type="ECO:0000256" key="2">
    <source>
        <dbReference type="ARBA" id="ARBA00022723"/>
    </source>
</evidence>
<dbReference type="InterPro" id="IPR018110">
    <property type="entry name" value="Mandel_Rmase/mucon_lact_enz_CS"/>
</dbReference>
<dbReference type="PROSITE" id="PS00909">
    <property type="entry name" value="MR_MLE_2"/>
    <property type="match status" value="1"/>
</dbReference>
<evidence type="ECO:0000256" key="1">
    <source>
        <dbReference type="ARBA" id="ARBA00001946"/>
    </source>
</evidence>
<dbReference type="SUPFAM" id="SSF54826">
    <property type="entry name" value="Enolase N-terminal domain-like"/>
    <property type="match status" value="1"/>
</dbReference>
<proteinExistence type="predicted"/>
<evidence type="ECO:0000256" key="3">
    <source>
        <dbReference type="ARBA" id="ARBA00022842"/>
    </source>
</evidence>
<dbReference type="EMBL" id="SMKZ01000016">
    <property type="protein sequence ID" value="TDE09876.1"/>
    <property type="molecule type" value="Genomic_DNA"/>
</dbReference>
<dbReference type="PANTHER" id="PTHR13794">
    <property type="entry name" value="ENOLASE SUPERFAMILY, MANDELATE RACEMASE"/>
    <property type="match status" value="1"/>
</dbReference>
<keyword evidence="6" id="KW-1185">Reference proteome</keyword>
<dbReference type="PROSITE" id="PS00908">
    <property type="entry name" value="MR_MLE_1"/>
    <property type="match status" value="1"/>
</dbReference>
<comment type="caution">
    <text evidence="5">The sequence shown here is derived from an EMBL/GenBank/DDBJ whole genome shotgun (WGS) entry which is preliminary data.</text>
</comment>
<evidence type="ECO:0000313" key="5">
    <source>
        <dbReference type="EMBL" id="TDE09876.1"/>
    </source>
</evidence>
<dbReference type="InterPro" id="IPR046945">
    <property type="entry name" value="RHMD-like"/>
</dbReference>
<dbReference type="SMART" id="SM00922">
    <property type="entry name" value="MR_MLE"/>
    <property type="match status" value="1"/>
</dbReference>
<dbReference type="CDD" id="cd03316">
    <property type="entry name" value="MR_like"/>
    <property type="match status" value="1"/>
</dbReference>
<dbReference type="GO" id="GO:0000287">
    <property type="term" value="F:magnesium ion binding"/>
    <property type="evidence" value="ECO:0007669"/>
    <property type="project" value="TreeGrafter"/>
</dbReference>
<dbReference type="RefSeq" id="WP_131895068.1">
    <property type="nucleotide sequence ID" value="NZ_SMKZ01000016.1"/>
</dbReference>
<dbReference type="InterPro" id="IPR036849">
    <property type="entry name" value="Enolase-like_C_sf"/>
</dbReference>
<dbReference type="InParanoid" id="A0A4R5D8Q4"/>
<dbReference type="Gene3D" id="3.20.20.120">
    <property type="entry name" value="Enolase-like C-terminal domain"/>
    <property type="match status" value="1"/>
</dbReference>